<dbReference type="SUPFAM" id="SSF53850">
    <property type="entry name" value="Periplasmic binding protein-like II"/>
    <property type="match status" value="1"/>
</dbReference>
<evidence type="ECO:0000256" key="3">
    <source>
        <dbReference type="ARBA" id="ARBA00022729"/>
    </source>
</evidence>
<dbReference type="Proteomes" id="UP000283063">
    <property type="component" value="Plasmid pW43B"/>
</dbReference>
<evidence type="ECO:0000256" key="4">
    <source>
        <dbReference type="SAM" id="SignalP"/>
    </source>
</evidence>
<gene>
    <name evidence="5" type="ORF">EBB79_23190</name>
</gene>
<dbReference type="EMBL" id="CP033221">
    <property type="protein sequence ID" value="AZV80854.1"/>
    <property type="molecule type" value="Genomic_DNA"/>
</dbReference>
<dbReference type="PANTHER" id="PTHR30024">
    <property type="entry name" value="ALIPHATIC SULFONATES-BINDING PROTEIN-RELATED"/>
    <property type="match status" value="1"/>
</dbReference>
<reference evidence="5 6" key="1">
    <citation type="submission" date="2018-10" db="EMBL/GenBank/DDBJ databases">
        <title>Parasedimentitalea marina sp. nov., a psychrophilic bacterium isolated from deep seawater of the New Britain Trench.</title>
        <authorList>
            <person name="Cao J."/>
        </authorList>
    </citation>
    <scope>NUCLEOTIDE SEQUENCE [LARGE SCALE GENOMIC DNA]</scope>
    <source>
        <strain evidence="5 6">W43</strain>
        <plasmid evidence="5 6">pW43B</plasmid>
    </source>
</reference>
<feature type="signal peptide" evidence="4">
    <location>
        <begin position="1"/>
        <end position="24"/>
    </location>
</feature>
<organism evidence="5 6">
    <name type="scientific">Parasedimentitalea marina</name>
    <dbReference type="NCBI Taxonomy" id="2483033"/>
    <lineage>
        <taxon>Bacteria</taxon>
        <taxon>Pseudomonadati</taxon>
        <taxon>Pseudomonadota</taxon>
        <taxon>Alphaproteobacteria</taxon>
        <taxon>Rhodobacterales</taxon>
        <taxon>Paracoccaceae</taxon>
        <taxon>Parasedimentitalea</taxon>
    </lineage>
</organism>
<comment type="similarity">
    <text evidence="2">Belongs to the bacterial solute-binding protein SsuA/TauA family.</text>
</comment>
<evidence type="ECO:0000313" key="5">
    <source>
        <dbReference type="EMBL" id="AZV80854.1"/>
    </source>
</evidence>
<evidence type="ECO:0000256" key="2">
    <source>
        <dbReference type="ARBA" id="ARBA00010742"/>
    </source>
</evidence>
<dbReference type="GO" id="GO:0042597">
    <property type="term" value="C:periplasmic space"/>
    <property type="evidence" value="ECO:0007669"/>
    <property type="project" value="UniProtKB-SubCell"/>
</dbReference>
<evidence type="ECO:0000313" key="6">
    <source>
        <dbReference type="Proteomes" id="UP000283063"/>
    </source>
</evidence>
<dbReference type="AlphaFoldDB" id="A0A3T0N9X7"/>
<feature type="chain" id="PRO_5019312840" evidence="4">
    <location>
        <begin position="25"/>
        <end position="381"/>
    </location>
</feature>
<name>A0A3T0N9X7_9RHOB</name>
<accession>A0A3T0N9X7</accession>
<keyword evidence="5" id="KW-0614">Plasmid</keyword>
<dbReference type="InterPro" id="IPR011852">
    <property type="entry name" value="TRAP_TAXI"/>
</dbReference>
<sequence length="381" mass="40514">MNKTLKTTGLSMALALCVAGSTNAAEPALPDTLSWTAYNVGSSGYGQSVAIGKALQDAYGVTLRVVPAKNDVSRVVPVVSGQIDFAAAGSGVFYAVEGVLGWAKPELGPQSLQMVMSSTGRNCLALGTAADANIKTAADLKGKRVPWVIGSPALQTNVTAFLAYGDLTWDDVIKVEVSGFDAAWKLLLNDQADAMTSFTTGGGTELNASPRGLHWLSTPHSETENWVRMQAVAPHMAQRVATAGTNISDDNSLECGGFPYPILVTASDQDPALVENMASAITQQFDNFSSAEPSASGWAADRQNFQWVLPYHQGAVAFWKSQGMWSDAADAHNAYLVERQAVIAAAWDALEDKSADGFKERWMLARFNALTAADMPAVWEK</sequence>
<protein>
    <submittedName>
        <fullName evidence="5">TAXI family TRAP transporter solute-binding subunit</fullName>
    </submittedName>
</protein>
<dbReference type="Gene3D" id="3.40.190.10">
    <property type="entry name" value="Periplasmic binding protein-like II"/>
    <property type="match status" value="2"/>
</dbReference>
<evidence type="ECO:0000256" key="1">
    <source>
        <dbReference type="ARBA" id="ARBA00004418"/>
    </source>
</evidence>
<dbReference type="GO" id="GO:0042918">
    <property type="term" value="P:alkanesulfonate transmembrane transport"/>
    <property type="evidence" value="ECO:0007669"/>
    <property type="project" value="TreeGrafter"/>
</dbReference>
<keyword evidence="3 4" id="KW-0732">Signal</keyword>
<dbReference type="OrthoDB" id="9776669at2"/>
<keyword evidence="6" id="KW-1185">Reference proteome</keyword>
<dbReference type="KEGG" id="sedi:EBB79_23190"/>
<dbReference type="NCBIfam" id="TIGR02122">
    <property type="entry name" value="TRAP_TAXI"/>
    <property type="match status" value="1"/>
</dbReference>
<dbReference type="PANTHER" id="PTHR30024:SF47">
    <property type="entry name" value="TAURINE-BINDING PERIPLASMIC PROTEIN"/>
    <property type="match status" value="1"/>
</dbReference>
<proteinExistence type="inferred from homology"/>
<comment type="subcellular location">
    <subcellularLocation>
        <location evidence="1">Periplasm</location>
    </subcellularLocation>
</comment>
<dbReference type="RefSeq" id="WP_127751354.1">
    <property type="nucleotide sequence ID" value="NZ_CP033221.1"/>
</dbReference>
<geneLocation type="plasmid" evidence="5 6">
    <name>pW43B</name>
</geneLocation>
<dbReference type="Pfam" id="PF16868">
    <property type="entry name" value="NMT1_3"/>
    <property type="match status" value="1"/>
</dbReference>